<accession>A0A3E0I6N8</accession>
<dbReference type="InterPro" id="IPR001460">
    <property type="entry name" value="PCN-bd_Tpept"/>
</dbReference>
<evidence type="ECO:0000256" key="5">
    <source>
        <dbReference type="ARBA" id="ARBA00022801"/>
    </source>
</evidence>
<dbReference type="GO" id="GO:0009252">
    <property type="term" value="P:peptidoglycan biosynthetic process"/>
    <property type="evidence" value="ECO:0007669"/>
    <property type="project" value="TreeGrafter"/>
</dbReference>
<dbReference type="SUPFAM" id="SSF56601">
    <property type="entry name" value="beta-lactamase/transpeptidase-like"/>
    <property type="match status" value="1"/>
</dbReference>
<feature type="transmembrane region" description="Helical" evidence="9">
    <location>
        <begin position="20"/>
        <end position="41"/>
    </location>
</feature>
<keyword evidence="9" id="KW-0472">Membrane</keyword>
<keyword evidence="1 12" id="KW-0121">Carboxypeptidase</keyword>
<dbReference type="Proteomes" id="UP000256269">
    <property type="component" value="Unassembled WGS sequence"/>
</dbReference>
<keyword evidence="5" id="KW-0378">Hydrolase</keyword>
<keyword evidence="6" id="KW-0511">Multifunctional enzyme</keyword>
<dbReference type="InterPro" id="IPR001264">
    <property type="entry name" value="Glyco_trans_51"/>
</dbReference>
<keyword evidence="9" id="KW-0812">Transmembrane</keyword>
<evidence type="ECO:0000256" key="8">
    <source>
        <dbReference type="ARBA" id="ARBA00049902"/>
    </source>
</evidence>
<evidence type="ECO:0000313" key="13">
    <source>
        <dbReference type="Proteomes" id="UP000256269"/>
    </source>
</evidence>
<dbReference type="RefSeq" id="WP_116173458.1">
    <property type="nucleotide sequence ID" value="NZ_CP144375.1"/>
</dbReference>
<keyword evidence="9" id="KW-1133">Transmembrane helix</keyword>
<keyword evidence="13" id="KW-1185">Reference proteome</keyword>
<dbReference type="PANTHER" id="PTHR32282">
    <property type="entry name" value="BINDING PROTEIN TRANSPEPTIDASE, PUTATIVE-RELATED"/>
    <property type="match status" value="1"/>
</dbReference>
<proteinExistence type="predicted"/>
<comment type="caution">
    <text evidence="12">The sequence shown here is derived from an EMBL/GenBank/DDBJ whole genome shotgun (WGS) entry which is preliminary data.</text>
</comment>
<evidence type="ECO:0000313" key="12">
    <source>
        <dbReference type="EMBL" id="REH54392.1"/>
    </source>
</evidence>
<evidence type="ECO:0000259" key="11">
    <source>
        <dbReference type="Pfam" id="PF00912"/>
    </source>
</evidence>
<dbReference type="EMBL" id="QUNO01000002">
    <property type="protein sequence ID" value="REH54392.1"/>
    <property type="molecule type" value="Genomic_DNA"/>
</dbReference>
<evidence type="ECO:0000256" key="7">
    <source>
        <dbReference type="ARBA" id="ARBA00034000"/>
    </source>
</evidence>
<dbReference type="GO" id="GO:0006508">
    <property type="term" value="P:proteolysis"/>
    <property type="evidence" value="ECO:0007669"/>
    <property type="project" value="UniProtKB-KW"/>
</dbReference>
<dbReference type="GO" id="GO:0030288">
    <property type="term" value="C:outer membrane-bounded periplasmic space"/>
    <property type="evidence" value="ECO:0007669"/>
    <property type="project" value="TreeGrafter"/>
</dbReference>
<dbReference type="GO" id="GO:0009002">
    <property type="term" value="F:serine-type D-Ala-D-Ala carboxypeptidase activity"/>
    <property type="evidence" value="ECO:0007669"/>
    <property type="project" value="UniProtKB-EC"/>
</dbReference>
<sequence length="601" mass="63690">MNEEAAHSDINWRRVRRFGYVVAAVVVAIPLIAFGITYAVVSAPDPKSVSDMQQTVTLFYTDGSVMTTIGPSGGGNRTVVQIAQVPPVVRHAVEAAEDEGFETNIGLGGITTQFVRLATGDDARSLPDQWTQLVRSIKLGRQQSKDDILAAYLSLVYMGRGAYGIQAAAQQYFGKKLDQLDASEAAFLAGCIDQPAKDEDATWTKQQWTHVLDRMVANDWLGQDERAKYPTPPKTIAPVTGSLPPAQSFIVRQVLAEAKQQGLDEDALRHEGAQIYTTIDRKAQTLAEQAAGSLRSADPDVGDALVAINPATGAIISWFGGDNPEQAMPDTADTAAQPGPTFQPLVLAAAIRTSNPQVTLATPYNGTSPQTIGGVVIKNFGGTDCGPQCTVADAMKNSNNPVFYKMTDDIGPANVVKAAFDAGVATTQTIGGKTGPALVSPGPNSSPTDAVGSGAYPVRPRDVAQAYATFAANGKYTPAHFINNIASAGGRTVFDSRAADSFKPKQAFDPAQAQLITQSLLTGPGLDGGRPVASKAGVTEFLDTPNNSDAWTVGYTPQVVTAVWVGHRKDLASMQESVAVPTGIWQQYMNSYLRDKPATQF</sequence>
<comment type="catalytic activity">
    <reaction evidence="7">
        <text>Preferential cleavage: (Ac)2-L-Lys-D-Ala-|-D-Ala. Also transpeptidation of peptidyl-alanyl moieties that are N-acyl substituents of D-alanine.</text>
        <dbReference type="EC" id="3.4.16.4"/>
    </reaction>
</comment>
<dbReference type="OrthoDB" id="9766909at2"/>
<evidence type="ECO:0000256" key="4">
    <source>
        <dbReference type="ARBA" id="ARBA00022679"/>
    </source>
</evidence>
<dbReference type="SUPFAM" id="SSF53955">
    <property type="entry name" value="Lysozyme-like"/>
    <property type="match status" value="1"/>
</dbReference>
<dbReference type="Gene3D" id="1.10.3810.10">
    <property type="entry name" value="Biosynthetic peptidoglycan transglycosylase-like"/>
    <property type="match status" value="1"/>
</dbReference>
<name>A0A3E0I6N8_9PSEU</name>
<evidence type="ECO:0000256" key="3">
    <source>
        <dbReference type="ARBA" id="ARBA00022676"/>
    </source>
</evidence>
<dbReference type="PANTHER" id="PTHR32282:SF34">
    <property type="entry name" value="PENICILLIN-BINDING PROTEIN 1A"/>
    <property type="match status" value="1"/>
</dbReference>
<keyword evidence="3" id="KW-0328">Glycosyltransferase</keyword>
<evidence type="ECO:0000256" key="9">
    <source>
        <dbReference type="SAM" id="Phobius"/>
    </source>
</evidence>
<feature type="domain" description="Glycosyl transferase family 51" evidence="11">
    <location>
        <begin position="110"/>
        <end position="215"/>
    </location>
</feature>
<dbReference type="InterPro" id="IPR050396">
    <property type="entry name" value="Glycosyltr_51/Transpeptidase"/>
</dbReference>
<keyword evidence="2" id="KW-0645">Protease</keyword>
<keyword evidence="4" id="KW-0808">Transferase</keyword>
<comment type="catalytic activity">
    <reaction evidence="8">
        <text>[GlcNAc-(1-&gt;4)-Mur2Ac(oyl-L-Ala-gamma-D-Glu-L-Lys-D-Ala-D-Ala)](n)-di-trans,octa-cis-undecaprenyl diphosphate + beta-D-GlcNAc-(1-&gt;4)-Mur2Ac(oyl-L-Ala-gamma-D-Glu-L-Lys-D-Ala-D-Ala)-di-trans,octa-cis-undecaprenyl diphosphate = [GlcNAc-(1-&gt;4)-Mur2Ac(oyl-L-Ala-gamma-D-Glu-L-Lys-D-Ala-D-Ala)](n+1)-di-trans,octa-cis-undecaprenyl diphosphate + di-trans,octa-cis-undecaprenyl diphosphate + H(+)</text>
        <dbReference type="Rhea" id="RHEA:23708"/>
        <dbReference type="Rhea" id="RHEA-COMP:9602"/>
        <dbReference type="Rhea" id="RHEA-COMP:9603"/>
        <dbReference type="ChEBI" id="CHEBI:15378"/>
        <dbReference type="ChEBI" id="CHEBI:58405"/>
        <dbReference type="ChEBI" id="CHEBI:60033"/>
        <dbReference type="ChEBI" id="CHEBI:78435"/>
        <dbReference type="EC" id="2.4.99.28"/>
    </reaction>
</comment>
<dbReference type="GO" id="GO:0008955">
    <property type="term" value="F:peptidoglycan glycosyltransferase activity"/>
    <property type="evidence" value="ECO:0007669"/>
    <property type="project" value="UniProtKB-EC"/>
</dbReference>
<dbReference type="GO" id="GO:0008658">
    <property type="term" value="F:penicillin binding"/>
    <property type="evidence" value="ECO:0007669"/>
    <property type="project" value="InterPro"/>
</dbReference>
<dbReference type="InterPro" id="IPR036950">
    <property type="entry name" value="PBP_transglycosylase"/>
</dbReference>
<reference evidence="12 13" key="1">
    <citation type="submission" date="2018-08" db="EMBL/GenBank/DDBJ databases">
        <title>Genomic Encyclopedia of Archaeal and Bacterial Type Strains, Phase II (KMG-II): from individual species to whole genera.</title>
        <authorList>
            <person name="Goeker M."/>
        </authorList>
    </citation>
    <scope>NUCLEOTIDE SEQUENCE [LARGE SCALE GENOMIC DNA]</scope>
    <source>
        <strain evidence="12 13">DSM 45791</strain>
    </source>
</reference>
<dbReference type="InterPro" id="IPR023346">
    <property type="entry name" value="Lysozyme-like_dom_sf"/>
</dbReference>
<evidence type="ECO:0000256" key="2">
    <source>
        <dbReference type="ARBA" id="ARBA00022670"/>
    </source>
</evidence>
<gene>
    <name evidence="12" type="ORF">BCF44_102624</name>
</gene>
<organism evidence="12 13">
    <name type="scientific">Kutzneria buriramensis</name>
    <dbReference type="NCBI Taxonomy" id="1045776"/>
    <lineage>
        <taxon>Bacteria</taxon>
        <taxon>Bacillati</taxon>
        <taxon>Actinomycetota</taxon>
        <taxon>Actinomycetes</taxon>
        <taxon>Pseudonocardiales</taxon>
        <taxon>Pseudonocardiaceae</taxon>
        <taxon>Kutzneria</taxon>
    </lineage>
</organism>
<evidence type="ECO:0000259" key="10">
    <source>
        <dbReference type="Pfam" id="PF00905"/>
    </source>
</evidence>
<dbReference type="Pfam" id="PF00912">
    <property type="entry name" value="Transgly"/>
    <property type="match status" value="1"/>
</dbReference>
<dbReference type="Gene3D" id="3.40.710.10">
    <property type="entry name" value="DD-peptidase/beta-lactamase superfamily"/>
    <property type="match status" value="1"/>
</dbReference>
<evidence type="ECO:0000256" key="1">
    <source>
        <dbReference type="ARBA" id="ARBA00022645"/>
    </source>
</evidence>
<dbReference type="InterPro" id="IPR012338">
    <property type="entry name" value="Beta-lactam/transpept-like"/>
</dbReference>
<dbReference type="AlphaFoldDB" id="A0A3E0I6N8"/>
<evidence type="ECO:0000256" key="6">
    <source>
        <dbReference type="ARBA" id="ARBA00023268"/>
    </source>
</evidence>
<feature type="domain" description="Penicillin-binding protein transpeptidase" evidence="10">
    <location>
        <begin position="305"/>
        <end position="567"/>
    </location>
</feature>
<dbReference type="Pfam" id="PF00905">
    <property type="entry name" value="Transpeptidase"/>
    <property type="match status" value="1"/>
</dbReference>
<protein>
    <submittedName>
        <fullName evidence="12">Membrane peptidoglycan carboxypeptidase</fullName>
    </submittedName>
</protein>